<proteinExistence type="inferred from homology"/>
<evidence type="ECO:0000256" key="4">
    <source>
        <dbReference type="ARBA" id="ARBA00001946"/>
    </source>
</evidence>
<keyword evidence="10" id="KW-0479">Metal-binding</keyword>
<evidence type="ECO:0000256" key="2">
    <source>
        <dbReference type="ARBA" id="ARBA00001936"/>
    </source>
</evidence>
<dbReference type="CDD" id="cd00077">
    <property type="entry name" value="HDc"/>
    <property type="match status" value="1"/>
</dbReference>
<evidence type="ECO:0000256" key="12">
    <source>
        <dbReference type="ARBA" id="ARBA00022842"/>
    </source>
</evidence>
<dbReference type="GO" id="GO:0002953">
    <property type="term" value="F:5'-deoxynucleotidase activity"/>
    <property type="evidence" value="ECO:0007669"/>
    <property type="project" value="UniProtKB-EC"/>
</dbReference>
<dbReference type="SUPFAM" id="SSF109604">
    <property type="entry name" value="HD-domain/PDEase-like"/>
    <property type="match status" value="1"/>
</dbReference>
<evidence type="ECO:0000313" key="15">
    <source>
        <dbReference type="EMBL" id="KAB7498181.1"/>
    </source>
</evidence>
<evidence type="ECO:0000256" key="10">
    <source>
        <dbReference type="ARBA" id="ARBA00022723"/>
    </source>
</evidence>
<dbReference type="Pfam" id="PF13023">
    <property type="entry name" value="HD_3"/>
    <property type="match status" value="1"/>
</dbReference>
<dbReference type="Proteomes" id="UP000326759">
    <property type="component" value="Unassembled WGS sequence"/>
</dbReference>
<dbReference type="PANTHER" id="PTHR11845:SF13">
    <property type="entry name" value="5'-DEOXYNUCLEOTIDASE HDDC2"/>
    <property type="match status" value="1"/>
</dbReference>
<evidence type="ECO:0000256" key="11">
    <source>
        <dbReference type="ARBA" id="ARBA00022801"/>
    </source>
</evidence>
<comment type="function">
    <text evidence="5">Catalyzes the dephosphorylation of the nucleoside 5'-monophosphates deoxyadenosine monophosphate (dAMP), deoxycytidine monophosphate (dCMP), deoxyguanosine monophosphate (dGMP) and deoxythymidine monophosphate (dTMP).</text>
</comment>
<dbReference type="GO" id="GO:0046872">
    <property type="term" value="F:metal ion binding"/>
    <property type="evidence" value="ECO:0007669"/>
    <property type="project" value="UniProtKB-KW"/>
</dbReference>
<dbReference type="EMBL" id="SEYY01019503">
    <property type="protein sequence ID" value="KAB7498181.1"/>
    <property type="molecule type" value="Genomic_DNA"/>
</dbReference>
<dbReference type="GO" id="GO:0009159">
    <property type="term" value="P:deoxyribonucleoside monophosphate catabolic process"/>
    <property type="evidence" value="ECO:0007669"/>
    <property type="project" value="UniProtKB-ARBA"/>
</dbReference>
<evidence type="ECO:0000259" key="14">
    <source>
        <dbReference type="SMART" id="SM00471"/>
    </source>
</evidence>
<gene>
    <name evidence="15" type="primary">hddc2</name>
    <name evidence="15" type="ORF">Anas_06380</name>
</gene>
<evidence type="ECO:0000256" key="5">
    <source>
        <dbReference type="ARBA" id="ARBA00004074"/>
    </source>
</evidence>
<dbReference type="EC" id="3.1.3.89" evidence="8"/>
<comment type="caution">
    <text evidence="15">The sequence shown here is derived from an EMBL/GenBank/DDBJ whole genome shotgun (WGS) entry which is preliminary data.</text>
</comment>
<comment type="catalytic activity">
    <reaction evidence="1">
        <text>a 2'-deoxyribonucleoside 5'-phosphate + H2O = a 2'-deoxyribonucleoside + phosphate</text>
        <dbReference type="Rhea" id="RHEA:36167"/>
        <dbReference type="ChEBI" id="CHEBI:15377"/>
        <dbReference type="ChEBI" id="CHEBI:18274"/>
        <dbReference type="ChEBI" id="CHEBI:43474"/>
        <dbReference type="ChEBI" id="CHEBI:65317"/>
        <dbReference type="EC" id="3.1.3.89"/>
    </reaction>
</comment>
<dbReference type="Gene3D" id="1.10.3210.10">
    <property type="entry name" value="Hypothetical protein af1432"/>
    <property type="match status" value="1"/>
</dbReference>
<protein>
    <recommendedName>
        <fullName evidence="9">5'-deoxynucleotidase HDDC2</fullName>
        <ecNumber evidence="8">3.1.3.89</ecNumber>
    </recommendedName>
    <alternativeName>
        <fullName evidence="13">HD domain-containing protein 2</fullName>
    </alternativeName>
</protein>
<evidence type="ECO:0000256" key="8">
    <source>
        <dbReference type="ARBA" id="ARBA00012964"/>
    </source>
</evidence>
<sequence>MATKDSTVNDQLEFMKLVGNLKHLKRTGWVKKGINEPETVSGHMYRMAILSFFFGENEGFDSNKVMRMSLVHDLGESIIGDITPHCGVSKEEKHCREVEAMNRIKSLVDKNGPGQEMFDLFMEYEEQKTKEAQLVMDLDRFDMILQAFEYEEKEKSPKVLEEFFTSTEGFFKTPKVIQWVEELKKQRSNFSLSSEKGN</sequence>
<dbReference type="PANTHER" id="PTHR11845">
    <property type="entry name" value="5'-DEOXYNUCLEOTIDASE HDDC2"/>
    <property type="match status" value="1"/>
</dbReference>
<keyword evidence="16" id="KW-1185">Reference proteome</keyword>
<evidence type="ECO:0000256" key="7">
    <source>
        <dbReference type="ARBA" id="ARBA00011738"/>
    </source>
</evidence>
<dbReference type="InterPro" id="IPR039356">
    <property type="entry name" value="YfbR/HDDC2"/>
</dbReference>
<keyword evidence="11" id="KW-0378">Hydrolase</keyword>
<comment type="similarity">
    <text evidence="6">Belongs to the HDDC2 family.</text>
</comment>
<evidence type="ECO:0000256" key="9">
    <source>
        <dbReference type="ARBA" id="ARBA00015933"/>
    </source>
</evidence>
<evidence type="ECO:0000256" key="3">
    <source>
        <dbReference type="ARBA" id="ARBA00001941"/>
    </source>
</evidence>
<dbReference type="InterPro" id="IPR003607">
    <property type="entry name" value="HD/PDEase_dom"/>
</dbReference>
<evidence type="ECO:0000256" key="13">
    <source>
        <dbReference type="ARBA" id="ARBA00032735"/>
    </source>
</evidence>
<comment type="subunit">
    <text evidence="7">Homodimer.</text>
</comment>
<organism evidence="15 16">
    <name type="scientific">Armadillidium nasatum</name>
    <dbReference type="NCBI Taxonomy" id="96803"/>
    <lineage>
        <taxon>Eukaryota</taxon>
        <taxon>Metazoa</taxon>
        <taxon>Ecdysozoa</taxon>
        <taxon>Arthropoda</taxon>
        <taxon>Crustacea</taxon>
        <taxon>Multicrustacea</taxon>
        <taxon>Malacostraca</taxon>
        <taxon>Eumalacostraca</taxon>
        <taxon>Peracarida</taxon>
        <taxon>Isopoda</taxon>
        <taxon>Oniscidea</taxon>
        <taxon>Crinocheta</taxon>
        <taxon>Armadillidiidae</taxon>
        <taxon>Armadillidium</taxon>
    </lineage>
</organism>
<dbReference type="InterPro" id="IPR006674">
    <property type="entry name" value="HD_domain"/>
</dbReference>
<dbReference type="GO" id="GO:0005737">
    <property type="term" value="C:cytoplasm"/>
    <property type="evidence" value="ECO:0007669"/>
    <property type="project" value="TreeGrafter"/>
</dbReference>
<accession>A0A5N5SVH0</accession>
<dbReference type="AlphaFoldDB" id="A0A5N5SVH0"/>
<evidence type="ECO:0000256" key="6">
    <source>
        <dbReference type="ARBA" id="ARBA00009999"/>
    </source>
</evidence>
<dbReference type="OrthoDB" id="10254258at2759"/>
<comment type="cofactor">
    <cofactor evidence="4">
        <name>Mg(2+)</name>
        <dbReference type="ChEBI" id="CHEBI:18420"/>
    </cofactor>
</comment>
<comment type="cofactor">
    <cofactor evidence="3">
        <name>Co(2+)</name>
        <dbReference type="ChEBI" id="CHEBI:48828"/>
    </cofactor>
</comment>
<feature type="domain" description="HD/PDEase" evidence="14">
    <location>
        <begin position="36"/>
        <end position="153"/>
    </location>
</feature>
<evidence type="ECO:0000256" key="1">
    <source>
        <dbReference type="ARBA" id="ARBA00001638"/>
    </source>
</evidence>
<keyword evidence="12" id="KW-0460">Magnesium</keyword>
<dbReference type="FunFam" id="1.10.3210.10:FF:000011">
    <property type="entry name" value="HD domain-containing protein 2"/>
    <property type="match status" value="1"/>
</dbReference>
<comment type="cofactor">
    <cofactor evidence="2">
        <name>Mn(2+)</name>
        <dbReference type="ChEBI" id="CHEBI:29035"/>
    </cofactor>
</comment>
<reference evidence="15 16" key="1">
    <citation type="journal article" date="2019" name="PLoS Biol.">
        <title>Sex chromosomes control vertical transmission of feminizing Wolbachia symbionts in an isopod.</title>
        <authorList>
            <person name="Becking T."/>
            <person name="Chebbi M.A."/>
            <person name="Giraud I."/>
            <person name="Moumen B."/>
            <person name="Laverre T."/>
            <person name="Caubet Y."/>
            <person name="Peccoud J."/>
            <person name="Gilbert C."/>
            <person name="Cordaux R."/>
        </authorList>
    </citation>
    <scope>NUCLEOTIDE SEQUENCE [LARGE SCALE GENOMIC DNA]</scope>
    <source>
        <strain evidence="15">ANa2</strain>
        <tissue evidence="15">Whole body excluding digestive tract and cuticle</tissue>
    </source>
</reference>
<name>A0A5N5SVH0_9CRUS</name>
<dbReference type="SMART" id="SM00471">
    <property type="entry name" value="HDc"/>
    <property type="match status" value="1"/>
</dbReference>
<evidence type="ECO:0000313" key="16">
    <source>
        <dbReference type="Proteomes" id="UP000326759"/>
    </source>
</evidence>